<reference evidence="2 3" key="1">
    <citation type="submission" date="2022-12" db="EMBL/GenBank/DDBJ databases">
        <title>Metagenome assembled genome from gulf of manar.</title>
        <authorList>
            <person name="Kohli P."/>
            <person name="Pk S."/>
            <person name="Venkata Ramana C."/>
            <person name="Sasikala C."/>
        </authorList>
    </citation>
    <scope>NUCLEOTIDE SEQUENCE [LARGE SCALE GENOMIC DNA]</scope>
    <source>
        <strain evidence="2">JB008</strain>
    </source>
</reference>
<keyword evidence="1" id="KW-0732">Signal</keyword>
<sequence>MKKTILAVLILLCVAGAIFAESTESPYFVRTMDIMKVYPHKAGYKILYRNAKMEYATFYVPMEWIGGASAKAELIYGDSAAYPYFSIFWKDGTFDHIRLYLHKDRTHLTWGDLDPTNDISAKFEGVESIELEL</sequence>
<evidence type="ECO:0000313" key="2">
    <source>
        <dbReference type="EMBL" id="MDC7226867.1"/>
    </source>
</evidence>
<protein>
    <submittedName>
        <fullName evidence="2">Uncharacterized protein</fullName>
    </submittedName>
</protein>
<proteinExistence type="predicted"/>
<feature type="signal peptide" evidence="1">
    <location>
        <begin position="1"/>
        <end position="20"/>
    </location>
</feature>
<comment type="caution">
    <text evidence="2">The sequence shown here is derived from an EMBL/GenBank/DDBJ whole genome shotgun (WGS) entry which is preliminary data.</text>
</comment>
<evidence type="ECO:0000256" key="1">
    <source>
        <dbReference type="SAM" id="SignalP"/>
    </source>
</evidence>
<feature type="chain" id="PRO_5042587109" evidence="1">
    <location>
        <begin position="21"/>
        <end position="133"/>
    </location>
</feature>
<accession>A0AAJ1ICP8</accession>
<gene>
    <name evidence="2" type="ORF">PQJ61_08875</name>
</gene>
<dbReference type="Proteomes" id="UP001221217">
    <property type="component" value="Unassembled WGS sequence"/>
</dbReference>
<dbReference type="AlphaFoldDB" id="A0AAJ1ICP8"/>
<evidence type="ECO:0000313" key="3">
    <source>
        <dbReference type="Proteomes" id="UP001221217"/>
    </source>
</evidence>
<dbReference type="EMBL" id="JAQQAL010000018">
    <property type="protein sequence ID" value="MDC7226867.1"/>
    <property type="molecule type" value="Genomic_DNA"/>
</dbReference>
<name>A0AAJ1ICP8_9SPIO</name>
<organism evidence="2 3">
    <name type="scientific">Candidatus Thalassospirochaeta sargassi</name>
    <dbReference type="NCBI Taxonomy" id="3119039"/>
    <lineage>
        <taxon>Bacteria</taxon>
        <taxon>Pseudomonadati</taxon>
        <taxon>Spirochaetota</taxon>
        <taxon>Spirochaetia</taxon>
        <taxon>Spirochaetales</taxon>
        <taxon>Spirochaetaceae</taxon>
        <taxon>Candidatus Thalassospirochaeta</taxon>
    </lineage>
</organism>